<dbReference type="SMART" id="SM00448">
    <property type="entry name" value="REC"/>
    <property type="match status" value="1"/>
</dbReference>
<dbReference type="SUPFAM" id="SSF52172">
    <property type="entry name" value="CheY-like"/>
    <property type="match status" value="1"/>
</dbReference>
<evidence type="ECO:0000313" key="8">
    <source>
        <dbReference type="EMBL" id="PIM50953.1"/>
    </source>
</evidence>
<dbReference type="PRINTS" id="PR00038">
    <property type="entry name" value="HTHLUXR"/>
</dbReference>
<comment type="caution">
    <text evidence="8">The sequence shown here is derived from an EMBL/GenBank/DDBJ whole genome shotgun (WGS) entry which is preliminary data.</text>
</comment>
<dbReference type="PANTHER" id="PTHR43214:SF41">
    <property type="entry name" value="NITRATE_NITRITE RESPONSE REGULATOR PROTEIN NARP"/>
    <property type="match status" value="1"/>
</dbReference>
<dbReference type="GO" id="GO:0006355">
    <property type="term" value="P:regulation of DNA-templated transcription"/>
    <property type="evidence" value="ECO:0007669"/>
    <property type="project" value="InterPro"/>
</dbReference>
<dbReference type="SMART" id="SM00421">
    <property type="entry name" value="HTH_LUXR"/>
    <property type="match status" value="1"/>
</dbReference>
<dbReference type="GO" id="GO:0003677">
    <property type="term" value="F:DNA binding"/>
    <property type="evidence" value="ECO:0007669"/>
    <property type="project" value="UniProtKB-KW"/>
</dbReference>
<dbReference type="SUPFAM" id="SSF46894">
    <property type="entry name" value="C-terminal effector domain of the bipartite response regulators"/>
    <property type="match status" value="1"/>
</dbReference>
<dbReference type="AlphaFoldDB" id="A0A2G9C3G4"/>
<dbReference type="RefSeq" id="WP_099863830.1">
    <property type="nucleotide sequence ID" value="NZ_PEOG01000088.1"/>
</dbReference>
<evidence type="ECO:0000256" key="4">
    <source>
        <dbReference type="ARBA" id="ARBA00023163"/>
    </source>
</evidence>
<dbReference type="InterPro" id="IPR058245">
    <property type="entry name" value="NreC/VraR/RcsB-like_REC"/>
</dbReference>
<dbReference type="InterPro" id="IPR039420">
    <property type="entry name" value="WalR-like"/>
</dbReference>
<dbReference type="Gene3D" id="3.40.50.2300">
    <property type="match status" value="1"/>
</dbReference>
<keyword evidence="1 5" id="KW-0597">Phosphoprotein</keyword>
<evidence type="ECO:0000256" key="1">
    <source>
        <dbReference type="ARBA" id="ARBA00022553"/>
    </source>
</evidence>
<dbReference type="PANTHER" id="PTHR43214">
    <property type="entry name" value="TWO-COMPONENT RESPONSE REGULATOR"/>
    <property type="match status" value="1"/>
</dbReference>
<feature type="domain" description="Response regulatory" evidence="7">
    <location>
        <begin position="4"/>
        <end position="120"/>
    </location>
</feature>
<dbReference type="Pfam" id="PF00072">
    <property type="entry name" value="Response_reg"/>
    <property type="match status" value="1"/>
</dbReference>
<dbReference type="OrthoDB" id="9780593at2"/>
<organism evidence="8 9">
    <name type="scientific">Roseateles chitinivorans</name>
    <dbReference type="NCBI Taxonomy" id="2917965"/>
    <lineage>
        <taxon>Bacteria</taxon>
        <taxon>Pseudomonadati</taxon>
        <taxon>Pseudomonadota</taxon>
        <taxon>Betaproteobacteria</taxon>
        <taxon>Burkholderiales</taxon>
        <taxon>Sphaerotilaceae</taxon>
        <taxon>Roseateles</taxon>
    </lineage>
</organism>
<dbReference type="GO" id="GO:0000160">
    <property type="term" value="P:phosphorelay signal transduction system"/>
    <property type="evidence" value="ECO:0007669"/>
    <property type="project" value="InterPro"/>
</dbReference>
<keyword evidence="2" id="KW-0805">Transcription regulation</keyword>
<dbReference type="CDD" id="cd17535">
    <property type="entry name" value="REC_NarL-like"/>
    <property type="match status" value="1"/>
</dbReference>
<keyword evidence="4" id="KW-0804">Transcription</keyword>
<dbReference type="EMBL" id="PEOG01000088">
    <property type="protein sequence ID" value="PIM50953.1"/>
    <property type="molecule type" value="Genomic_DNA"/>
</dbReference>
<gene>
    <name evidence="8" type="ORF">CS062_22370</name>
</gene>
<evidence type="ECO:0000313" key="9">
    <source>
        <dbReference type="Proteomes" id="UP000231501"/>
    </source>
</evidence>
<dbReference type="InterPro" id="IPR011006">
    <property type="entry name" value="CheY-like_superfamily"/>
</dbReference>
<keyword evidence="3 8" id="KW-0238">DNA-binding</keyword>
<evidence type="ECO:0000256" key="5">
    <source>
        <dbReference type="PROSITE-ProRule" id="PRU00169"/>
    </source>
</evidence>
<evidence type="ECO:0000256" key="2">
    <source>
        <dbReference type="ARBA" id="ARBA00023015"/>
    </source>
</evidence>
<dbReference type="InterPro" id="IPR001789">
    <property type="entry name" value="Sig_transdc_resp-reg_receiver"/>
</dbReference>
<proteinExistence type="predicted"/>
<evidence type="ECO:0000259" key="7">
    <source>
        <dbReference type="PROSITE" id="PS50110"/>
    </source>
</evidence>
<dbReference type="PROSITE" id="PS50043">
    <property type="entry name" value="HTH_LUXR_2"/>
    <property type="match status" value="1"/>
</dbReference>
<dbReference type="PROSITE" id="PS50110">
    <property type="entry name" value="RESPONSE_REGULATORY"/>
    <property type="match status" value="1"/>
</dbReference>
<dbReference type="InterPro" id="IPR016032">
    <property type="entry name" value="Sig_transdc_resp-reg_C-effctor"/>
</dbReference>
<dbReference type="PROSITE" id="PS00622">
    <property type="entry name" value="HTH_LUXR_1"/>
    <property type="match status" value="1"/>
</dbReference>
<reference evidence="8 9" key="1">
    <citation type="submission" date="2017-11" db="EMBL/GenBank/DDBJ databases">
        <title>Draft genome sequence of Mitsuaria sp. HWN-4.</title>
        <authorList>
            <person name="Gundlapally S.R."/>
        </authorList>
    </citation>
    <scope>NUCLEOTIDE SEQUENCE [LARGE SCALE GENOMIC DNA]</scope>
    <source>
        <strain evidence="8 9">HWN-4</strain>
    </source>
</reference>
<evidence type="ECO:0000256" key="3">
    <source>
        <dbReference type="ARBA" id="ARBA00023125"/>
    </source>
</evidence>
<name>A0A2G9C3G4_9BURK</name>
<sequence length="228" mass="24036">MPLHIVLADDHQLVREGLRALLSRDAGLDVVGLAEDGAAAVKLVRQLQPDLLITDIAMPGLNGLEATRRVRAQHAAVQVICLSMHGDQRSVVTALQAGASGYVLKDASSEELLRAVRDVAAGRIYLSPGLMGGLVDEIRTRQRLPDGAAPVSAGPALTAREREIAQLFAEDLSTQEIADRLKLSAKTVATHRENVTRKLGVRGVAGITRYALGEGLSDGAAQGAGSCR</sequence>
<accession>A0A2G9C3G4</accession>
<dbReference type="Pfam" id="PF00196">
    <property type="entry name" value="GerE"/>
    <property type="match status" value="1"/>
</dbReference>
<feature type="modified residue" description="4-aspartylphosphate" evidence="5">
    <location>
        <position position="55"/>
    </location>
</feature>
<protein>
    <submittedName>
        <fullName evidence="8">DNA-binding response regulator</fullName>
    </submittedName>
</protein>
<keyword evidence="9" id="KW-1185">Reference proteome</keyword>
<feature type="domain" description="HTH luxR-type" evidence="6">
    <location>
        <begin position="150"/>
        <end position="215"/>
    </location>
</feature>
<dbReference type="CDD" id="cd06170">
    <property type="entry name" value="LuxR_C_like"/>
    <property type="match status" value="1"/>
</dbReference>
<dbReference type="Proteomes" id="UP000231501">
    <property type="component" value="Unassembled WGS sequence"/>
</dbReference>
<dbReference type="InterPro" id="IPR000792">
    <property type="entry name" value="Tscrpt_reg_LuxR_C"/>
</dbReference>
<evidence type="ECO:0000259" key="6">
    <source>
        <dbReference type="PROSITE" id="PS50043"/>
    </source>
</evidence>